<proteinExistence type="predicted"/>
<gene>
    <name evidence="2" type="primary">LOC141425780</name>
</gene>
<reference evidence="2" key="1">
    <citation type="submission" date="2025-08" db="UniProtKB">
        <authorList>
            <consortium name="RefSeq"/>
        </authorList>
    </citation>
    <scope>IDENTIFICATION</scope>
</reference>
<dbReference type="Proteomes" id="UP001732720">
    <property type="component" value="Chromosome 1"/>
</dbReference>
<protein>
    <submittedName>
        <fullName evidence="2">Uncharacterized protein isoform X1</fullName>
    </submittedName>
</protein>
<evidence type="ECO:0000313" key="1">
    <source>
        <dbReference type="Proteomes" id="UP001732720"/>
    </source>
</evidence>
<dbReference type="RefSeq" id="XP_073939824.1">
    <property type="nucleotide sequence ID" value="XM_074083723.1"/>
</dbReference>
<organism evidence="1 2">
    <name type="scientific">Castor canadensis</name>
    <name type="common">American beaver</name>
    <dbReference type="NCBI Taxonomy" id="51338"/>
    <lineage>
        <taxon>Eukaryota</taxon>
        <taxon>Metazoa</taxon>
        <taxon>Chordata</taxon>
        <taxon>Craniata</taxon>
        <taxon>Vertebrata</taxon>
        <taxon>Euteleostomi</taxon>
        <taxon>Mammalia</taxon>
        <taxon>Eutheria</taxon>
        <taxon>Euarchontoglires</taxon>
        <taxon>Glires</taxon>
        <taxon>Rodentia</taxon>
        <taxon>Castorimorpha</taxon>
        <taxon>Castoridae</taxon>
        <taxon>Castor</taxon>
    </lineage>
</organism>
<name>A0AC58NDU0_CASCN</name>
<evidence type="ECO:0000313" key="2">
    <source>
        <dbReference type="RefSeq" id="XP_073939824.1"/>
    </source>
</evidence>
<accession>A0AC58NDU0</accession>
<sequence length="248" mass="26255">MAGFLAFLREVPRLPCPLAGGTARMGGGGSGGRARQSLIAFLWSGRAVPIPTSFPQPRGKSRPNLTLGLKQIPCTFANGEGGVGVATTDWRAPTWCRLNNHTQGSANLQPPPPPTTTPAAPRCRPENALGSGQHCHAGAHAQTHTRNSGNVLGSPAQQRRRASAAPPPGAGGNSVTNQKPLARRGRGRSRRPDRVRGSVVDSSFAGKKIYYVPALCKACAKYWECRDEKLKERNKQATGGSVKISDLP</sequence>
<keyword evidence="1" id="KW-1185">Reference proteome</keyword>